<dbReference type="InterPro" id="IPR032381">
    <property type="entry name" value="IHABP4_N"/>
</dbReference>
<dbReference type="Proteomes" id="UP000515145">
    <property type="component" value="Chromosome 9"/>
</dbReference>
<dbReference type="GeneID" id="114440814"/>
<feature type="compositionally biased region" description="Basic and acidic residues" evidence="9">
    <location>
        <begin position="53"/>
        <end position="73"/>
    </location>
</feature>
<dbReference type="PANTHER" id="PTHR12299">
    <property type="entry name" value="HYALURONIC ACID-BINDING PROTEIN 4"/>
    <property type="match status" value="1"/>
</dbReference>
<evidence type="ECO:0000313" key="11">
    <source>
        <dbReference type="Proteomes" id="UP000515145"/>
    </source>
</evidence>
<evidence type="ECO:0000256" key="7">
    <source>
        <dbReference type="ARBA" id="ARBA00023242"/>
    </source>
</evidence>
<feature type="region of interest" description="Disordered" evidence="9">
    <location>
        <begin position="52"/>
        <end position="258"/>
    </location>
</feature>
<feature type="region of interest" description="Disordered" evidence="9">
    <location>
        <begin position="338"/>
        <end position="391"/>
    </location>
</feature>
<proteinExistence type="inferred from homology"/>
<name>A0A6P7ITL4_9TELE</name>
<gene>
    <name evidence="12" type="primary">LOC114440814</name>
</gene>
<dbReference type="PANTHER" id="PTHR12299:SF30">
    <property type="entry name" value="INTRACELLULAR HYALURONAN-BINDING PROTEIN 4"/>
    <property type="match status" value="1"/>
</dbReference>
<feature type="domain" description="Hyaluronan/mRNA-binding protein" evidence="10">
    <location>
        <begin position="191"/>
        <end position="295"/>
    </location>
</feature>
<comment type="subcellular location">
    <subcellularLocation>
        <location evidence="1">Cytoplasm</location>
        <location evidence="1">Stress granule</location>
    </subcellularLocation>
    <subcellularLocation>
        <location evidence="2">Nucleus speckle</location>
    </subcellularLocation>
    <subcellularLocation>
        <location evidence="3">Nucleus</location>
        <location evidence="3">Cajal body</location>
    </subcellularLocation>
    <subcellularLocation>
        <location evidence="4">Nucleus</location>
        <location evidence="4">Nucleolus</location>
    </subcellularLocation>
</comment>
<dbReference type="SMART" id="SM01233">
    <property type="entry name" value="HABP4_PAI-RBP1"/>
    <property type="match status" value="1"/>
</dbReference>
<evidence type="ECO:0000256" key="5">
    <source>
        <dbReference type="ARBA" id="ARBA00022490"/>
    </source>
</evidence>
<dbReference type="Pfam" id="PF04774">
    <property type="entry name" value="HABP4_PAI-RBP1"/>
    <property type="match status" value="1"/>
</dbReference>
<keyword evidence="11" id="KW-1185">Reference proteome</keyword>
<feature type="compositionally biased region" description="Basic and acidic residues" evidence="9">
    <location>
        <begin position="357"/>
        <end position="374"/>
    </location>
</feature>
<evidence type="ECO:0000256" key="6">
    <source>
        <dbReference type="ARBA" id="ARBA00022845"/>
    </source>
</evidence>
<dbReference type="OrthoDB" id="6022699at2759"/>
<evidence type="ECO:0000256" key="8">
    <source>
        <dbReference type="ARBA" id="ARBA00035118"/>
    </source>
</evidence>
<dbReference type="GO" id="GO:0045948">
    <property type="term" value="P:positive regulation of translational initiation"/>
    <property type="evidence" value="ECO:0007669"/>
    <property type="project" value="TreeGrafter"/>
</dbReference>
<feature type="compositionally biased region" description="Basic and acidic residues" evidence="9">
    <location>
        <begin position="80"/>
        <end position="91"/>
    </location>
</feature>
<evidence type="ECO:0000256" key="3">
    <source>
        <dbReference type="ARBA" id="ARBA00004408"/>
    </source>
</evidence>
<dbReference type="GO" id="GO:0015030">
    <property type="term" value="C:Cajal body"/>
    <property type="evidence" value="ECO:0007669"/>
    <property type="project" value="UniProtKB-SubCell"/>
</dbReference>
<dbReference type="GO" id="GO:0016607">
    <property type="term" value="C:nuclear speck"/>
    <property type="evidence" value="ECO:0007669"/>
    <property type="project" value="UniProtKB-SubCell"/>
</dbReference>
<comment type="similarity">
    <text evidence="8">Belongs to the SERBP1-HABP4 family.</text>
</comment>
<keyword evidence="7" id="KW-0539">Nucleus</keyword>
<evidence type="ECO:0000313" key="12">
    <source>
        <dbReference type="RefSeq" id="XP_028269138.1"/>
    </source>
</evidence>
<evidence type="ECO:0000256" key="4">
    <source>
        <dbReference type="ARBA" id="ARBA00004604"/>
    </source>
</evidence>
<dbReference type="InterPro" id="IPR006861">
    <property type="entry name" value="HABP4_PAIRBP1-bd"/>
</dbReference>
<keyword evidence="5" id="KW-0963">Cytoplasm</keyword>
<accession>A0A6P7ITL4</accession>
<dbReference type="Pfam" id="PF16174">
    <property type="entry name" value="IHABP4_N"/>
    <property type="match status" value="1"/>
</dbReference>
<dbReference type="GO" id="GO:0005730">
    <property type="term" value="C:nucleolus"/>
    <property type="evidence" value="ECO:0007669"/>
    <property type="project" value="UniProtKB-SubCell"/>
</dbReference>
<evidence type="ECO:0000256" key="2">
    <source>
        <dbReference type="ARBA" id="ARBA00004324"/>
    </source>
</evidence>
<keyword evidence="6" id="KW-0810">Translation regulation</keyword>
<reference evidence="12" key="1">
    <citation type="submission" date="2025-08" db="UniProtKB">
        <authorList>
            <consortium name="RefSeq"/>
        </authorList>
    </citation>
    <scope>IDENTIFICATION</scope>
</reference>
<dbReference type="InterPro" id="IPR039764">
    <property type="entry name" value="HABP4/SERBP1-like"/>
</dbReference>
<feature type="compositionally biased region" description="Basic and acidic residues" evidence="9">
    <location>
        <begin position="191"/>
        <end position="210"/>
    </location>
</feature>
<evidence type="ECO:0000256" key="1">
    <source>
        <dbReference type="ARBA" id="ARBA00004210"/>
    </source>
</evidence>
<organism evidence="11 12">
    <name type="scientific">Parambassis ranga</name>
    <name type="common">Indian glassy fish</name>
    <dbReference type="NCBI Taxonomy" id="210632"/>
    <lineage>
        <taxon>Eukaryota</taxon>
        <taxon>Metazoa</taxon>
        <taxon>Chordata</taxon>
        <taxon>Craniata</taxon>
        <taxon>Vertebrata</taxon>
        <taxon>Euteleostomi</taxon>
        <taxon>Actinopterygii</taxon>
        <taxon>Neopterygii</taxon>
        <taxon>Teleostei</taxon>
        <taxon>Neoteleostei</taxon>
        <taxon>Acanthomorphata</taxon>
        <taxon>Ovalentaria</taxon>
        <taxon>Ambassidae</taxon>
        <taxon>Parambassis</taxon>
    </lineage>
</organism>
<sequence>MFFWSLKGKETVALRRQSYVITANMLPDAYGCAVANRFGDLLDDDADPFDLINKADKENEKKKKKKKELEEKKGKQKKPGQKESQKDRRLPVLDSQEPLPVRKQQQQQQQQARPPLVTEKGGGREDAQGGMKRASAGQHRENREEVPQEFSIPKPSYNADSEFRGRGGIRGRRGARNGGYTRNQETFNIRGKREYDRHNGTGISPEEKRGGRGPWNWGCVEEAASELMEVTSNPPVKSEEPQMVVEEETPNRATDDEDGEMVVQVAMEMSLDEWKALQETSRSKPEFKIRQAEDKIPTKAKVIHQSRQPEIVKVTIDNDGNFLRKSVNDITSLLDINFGSLGRPARGGRGRGGRGGQSDRQEKAHPIMEREDHLPPNPDDPEDFPALSVGC</sequence>
<dbReference type="GO" id="GO:0003723">
    <property type="term" value="F:RNA binding"/>
    <property type="evidence" value="ECO:0007669"/>
    <property type="project" value="InterPro"/>
</dbReference>
<protein>
    <submittedName>
        <fullName evidence="12">Intracellular hyaluronan-binding protein 4-like isoform X1</fullName>
    </submittedName>
</protein>
<evidence type="ECO:0000256" key="9">
    <source>
        <dbReference type="SAM" id="MobiDB-lite"/>
    </source>
</evidence>
<dbReference type="InParanoid" id="A0A6P7ITL4"/>
<evidence type="ECO:0000259" key="10">
    <source>
        <dbReference type="SMART" id="SM01233"/>
    </source>
</evidence>
<dbReference type="GO" id="GO:0010494">
    <property type="term" value="C:cytoplasmic stress granule"/>
    <property type="evidence" value="ECO:0007669"/>
    <property type="project" value="UniProtKB-SubCell"/>
</dbReference>
<dbReference type="AlphaFoldDB" id="A0A6P7ITL4"/>
<dbReference type="RefSeq" id="XP_028269138.1">
    <property type="nucleotide sequence ID" value="XM_028413337.1"/>
</dbReference>
<dbReference type="GO" id="GO:0033120">
    <property type="term" value="P:positive regulation of RNA splicing"/>
    <property type="evidence" value="ECO:0007669"/>
    <property type="project" value="TreeGrafter"/>
</dbReference>